<feature type="compositionally biased region" description="Basic residues" evidence="1">
    <location>
        <begin position="929"/>
        <end position="940"/>
    </location>
</feature>
<proteinExistence type="predicted"/>
<evidence type="ECO:0000256" key="1">
    <source>
        <dbReference type="SAM" id="MobiDB-lite"/>
    </source>
</evidence>
<dbReference type="InterPro" id="IPR008581">
    <property type="entry name" value="DUF863_pln"/>
</dbReference>
<keyword evidence="3" id="KW-1185">Reference proteome</keyword>
<feature type="region of interest" description="Disordered" evidence="1">
    <location>
        <begin position="975"/>
        <end position="996"/>
    </location>
</feature>
<accession>A0ABD2Y2V7</accession>
<comment type="caution">
    <text evidence="2">The sequence shown here is derived from an EMBL/GenBank/DDBJ whole genome shotgun (WGS) entry which is preliminary data.</text>
</comment>
<reference evidence="2 3" key="1">
    <citation type="submission" date="2024-11" db="EMBL/GenBank/DDBJ databases">
        <title>A near-complete genome assembly of Cinchona calisaya.</title>
        <authorList>
            <person name="Lian D.C."/>
            <person name="Zhao X.W."/>
            <person name="Wei L."/>
        </authorList>
    </citation>
    <scope>NUCLEOTIDE SEQUENCE [LARGE SCALE GENOMIC DNA]</scope>
    <source>
        <tissue evidence="2">Nenye</tissue>
    </source>
</reference>
<name>A0ABD2Y2V7_9GENT</name>
<dbReference type="AlphaFoldDB" id="A0ABD2Y2V7"/>
<feature type="region of interest" description="Disordered" evidence="1">
    <location>
        <begin position="1025"/>
        <end position="1059"/>
    </location>
</feature>
<dbReference type="PANTHER" id="PTHR33167:SF4">
    <property type="entry name" value="TRANSCRIPTION FACTOR, PUTATIVE (DUF863)-RELATED"/>
    <property type="match status" value="1"/>
</dbReference>
<feature type="region of interest" description="Disordered" evidence="1">
    <location>
        <begin position="917"/>
        <end position="942"/>
    </location>
</feature>
<gene>
    <name evidence="2" type="ORF">ACH5RR_035922</name>
</gene>
<evidence type="ECO:0000313" key="3">
    <source>
        <dbReference type="Proteomes" id="UP001630127"/>
    </source>
</evidence>
<dbReference type="Proteomes" id="UP001630127">
    <property type="component" value="Unassembled WGS sequence"/>
</dbReference>
<evidence type="ECO:0000313" key="2">
    <source>
        <dbReference type="EMBL" id="KAL3501473.1"/>
    </source>
</evidence>
<organism evidence="2 3">
    <name type="scientific">Cinchona calisaya</name>
    <dbReference type="NCBI Taxonomy" id="153742"/>
    <lineage>
        <taxon>Eukaryota</taxon>
        <taxon>Viridiplantae</taxon>
        <taxon>Streptophyta</taxon>
        <taxon>Embryophyta</taxon>
        <taxon>Tracheophyta</taxon>
        <taxon>Spermatophyta</taxon>
        <taxon>Magnoliopsida</taxon>
        <taxon>eudicotyledons</taxon>
        <taxon>Gunneridae</taxon>
        <taxon>Pentapetalae</taxon>
        <taxon>asterids</taxon>
        <taxon>lamiids</taxon>
        <taxon>Gentianales</taxon>
        <taxon>Rubiaceae</taxon>
        <taxon>Cinchonoideae</taxon>
        <taxon>Cinchoneae</taxon>
        <taxon>Cinchona</taxon>
    </lineage>
</organism>
<sequence length="1059" mass="116845">MGTQVHCESYLPGYYSMRDLNEDSNGSSWPLFYGDKTITNGQYYNGYIPKAIADAYPGYDKDQLKQKMLEHEAIFKNQVYELHRLYGIQRDMMEEIRRKELNMRHMSIEPSSSSSLLGSQIPSEDARKWHISSFPMANSGYPRPSLSGVEIVNSPLSSTKGNIVPAGRVNGCMSKDCEVLEARPSKVRKKLFDLRLPAEEYIDTEDGEQLLDSKITEMSSSLPNGSHKNATENCDKFFLKGGVSEKFVYQRNASASDSCVRSIIKLADLNEPVQLEDGAAPFSVDFLGNSANHGESKGLNLSAKSSSGILGLQKEITHNALSGNQSGTVSPTSIGNKSNDRHWLSGMYESGQRKNMISLPQRFQQDKLPTPAQPALVNKTHQSLGVLPADYEREELGREKTTHGLDNLDRINSCSNYNHLEPVMTSQIPNPYTYVNSSDSINSWSHSASPWGKPTSSFTQKLSSLHAYPSLQSSSILTNKSSQSFSQNHGGLEDERHNYESSRLNSGMGSNLPTINGFYHGSSSGFKGILARYPSVNIGQPNCNGSDNMASTHYLSDGPRELSNSYRKPAKDMDLNVVQSKCSSSEDVEVINEKSKPEDHLAALPWLRAKPSCKSENTNVFFQASSNKLLPEGESVKDLNEILTQKEVAISSDYVVGVKKEIGETQGIKKILGVPIFEKPSNFRNESTSPLSTSVALPHSLSGEKVVMEVKNGLIDINLVCDEQIASEALAVENAMDTKVARIRNHIDLNSCVTEDEELLTPSVASNSVRIAVEIDLEAPVLETEDDILAGEEIKQHEAAVQSPEPKVEETNDETRIAAEAIVSFSSCGHIMPMEENTLQPSEDPLEECLLWFADAVSSCADKHEGRGGKDPRGIYSLLIGNYSSDEMDEFEVMTLQLQETKEEDYMPKPFVPEVQNVEESGSNLVPNRSRKGQTRRGRQRRDFQRDILPGLASLSRHEVTEDLQTFGGLMRATGHPWSSGLTRRSSTRNGGARGRRRTLVDAVSTVVATTVSTPPLMQQLNNMEAGLEDRSLTGWGKTTRRPRRQRCPAGNAPLAPLT</sequence>
<feature type="compositionally biased region" description="Polar residues" evidence="1">
    <location>
        <begin position="918"/>
        <end position="927"/>
    </location>
</feature>
<dbReference type="Pfam" id="PF05904">
    <property type="entry name" value="DUF863"/>
    <property type="match status" value="1"/>
</dbReference>
<protein>
    <submittedName>
        <fullName evidence="2">Uncharacterized protein</fullName>
    </submittedName>
</protein>
<dbReference type="PANTHER" id="PTHR33167">
    <property type="entry name" value="TRANSCRIPTION FACTOR, PUTATIVE (DUF863)-RELATED"/>
    <property type="match status" value="1"/>
</dbReference>
<dbReference type="EMBL" id="JBJUIK010000015">
    <property type="protein sequence ID" value="KAL3501473.1"/>
    <property type="molecule type" value="Genomic_DNA"/>
</dbReference>